<protein>
    <submittedName>
        <fullName evidence="5">Regulatory protein, luxR family</fullName>
    </submittedName>
</protein>
<dbReference type="RefSeq" id="WP_253890705.1">
    <property type="nucleotide sequence ID" value="NZ_BAAAVB010000004.1"/>
</dbReference>
<keyword evidence="1" id="KW-0805">Transcription regulation</keyword>
<organism evidence="5 6">
    <name type="scientific">Actinokineospora diospyrosa</name>
    <dbReference type="NCBI Taxonomy" id="103728"/>
    <lineage>
        <taxon>Bacteria</taxon>
        <taxon>Bacillati</taxon>
        <taxon>Actinomycetota</taxon>
        <taxon>Actinomycetes</taxon>
        <taxon>Pseudonocardiales</taxon>
        <taxon>Pseudonocardiaceae</taxon>
        <taxon>Actinokineospora</taxon>
    </lineage>
</organism>
<comment type="caution">
    <text evidence="5">The sequence shown here is derived from an EMBL/GenBank/DDBJ whole genome shotgun (WGS) entry which is preliminary data.</text>
</comment>
<evidence type="ECO:0000259" key="4">
    <source>
        <dbReference type="SMART" id="SM00421"/>
    </source>
</evidence>
<evidence type="ECO:0000313" key="5">
    <source>
        <dbReference type="EMBL" id="MCP2273503.1"/>
    </source>
</evidence>
<gene>
    <name evidence="5" type="ORF">LV75_006033</name>
</gene>
<name>A0ABT1ILG8_9PSEU</name>
<dbReference type="SMART" id="SM00421">
    <property type="entry name" value="HTH_LUXR"/>
    <property type="match status" value="1"/>
</dbReference>
<keyword evidence="2" id="KW-0238">DNA-binding</keyword>
<dbReference type="Proteomes" id="UP001205185">
    <property type="component" value="Unassembled WGS sequence"/>
</dbReference>
<evidence type="ECO:0000256" key="3">
    <source>
        <dbReference type="ARBA" id="ARBA00023163"/>
    </source>
</evidence>
<dbReference type="SUPFAM" id="SSF46894">
    <property type="entry name" value="C-terminal effector domain of the bipartite response regulators"/>
    <property type="match status" value="1"/>
</dbReference>
<evidence type="ECO:0000256" key="2">
    <source>
        <dbReference type="ARBA" id="ARBA00023125"/>
    </source>
</evidence>
<dbReference type="InterPro" id="IPR036388">
    <property type="entry name" value="WH-like_DNA-bd_sf"/>
</dbReference>
<dbReference type="EMBL" id="JAMTCO010000017">
    <property type="protein sequence ID" value="MCP2273503.1"/>
    <property type="molecule type" value="Genomic_DNA"/>
</dbReference>
<evidence type="ECO:0000313" key="6">
    <source>
        <dbReference type="Proteomes" id="UP001205185"/>
    </source>
</evidence>
<sequence>MTNGTLSCRRDGALPAAPRGERAEDVVHCAKQHVAVLWRDGVLPLTPRATISLFAGVAGRGVSVQVLCARENLCAAAELGMVELAQPTIEVQLVDRAMPDVIIVDHRAVVFPPGHADDTPAAVLRHGGVVAAAKELFTLGWQAALSRYQGPLDGVTGAQLQQEVLTLLGRGHTDDTAARKLGISVRTYRRHVAAIMRDLGADSRFQAGMLAQERGLV</sequence>
<keyword evidence="3" id="KW-0804">Transcription</keyword>
<dbReference type="InterPro" id="IPR000792">
    <property type="entry name" value="Tscrpt_reg_LuxR_C"/>
</dbReference>
<accession>A0ABT1ILG8</accession>
<dbReference type="Pfam" id="PF00196">
    <property type="entry name" value="GerE"/>
    <property type="match status" value="1"/>
</dbReference>
<dbReference type="InterPro" id="IPR016032">
    <property type="entry name" value="Sig_transdc_resp-reg_C-effctor"/>
</dbReference>
<dbReference type="InterPro" id="IPR039420">
    <property type="entry name" value="WalR-like"/>
</dbReference>
<dbReference type="PANTHER" id="PTHR43214:SF24">
    <property type="entry name" value="TRANSCRIPTIONAL REGULATORY PROTEIN NARL-RELATED"/>
    <property type="match status" value="1"/>
</dbReference>
<evidence type="ECO:0000256" key="1">
    <source>
        <dbReference type="ARBA" id="ARBA00023015"/>
    </source>
</evidence>
<keyword evidence="6" id="KW-1185">Reference proteome</keyword>
<dbReference type="PANTHER" id="PTHR43214">
    <property type="entry name" value="TWO-COMPONENT RESPONSE REGULATOR"/>
    <property type="match status" value="1"/>
</dbReference>
<proteinExistence type="predicted"/>
<dbReference type="Gene3D" id="1.10.10.10">
    <property type="entry name" value="Winged helix-like DNA-binding domain superfamily/Winged helix DNA-binding domain"/>
    <property type="match status" value="1"/>
</dbReference>
<reference evidence="5 6" key="1">
    <citation type="submission" date="2022-06" db="EMBL/GenBank/DDBJ databases">
        <title>Genomic Encyclopedia of Archaeal and Bacterial Type Strains, Phase II (KMG-II): from individual species to whole genera.</title>
        <authorList>
            <person name="Goeker M."/>
        </authorList>
    </citation>
    <scope>NUCLEOTIDE SEQUENCE [LARGE SCALE GENOMIC DNA]</scope>
    <source>
        <strain evidence="5 6">DSM 44255</strain>
    </source>
</reference>
<feature type="domain" description="HTH luxR-type" evidence="4">
    <location>
        <begin position="152"/>
        <end position="211"/>
    </location>
</feature>